<dbReference type="Gene3D" id="3.90.1150.10">
    <property type="entry name" value="Aspartate Aminotransferase, domain 1"/>
    <property type="match status" value="1"/>
</dbReference>
<name>A0A9W8AQD3_9FUNG</name>
<dbReference type="GO" id="GO:0006532">
    <property type="term" value="P:aspartate biosynthetic process"/>
    <property type="evidence" value="ECO:0007669"/>
    <property type="project" value="TreeGrafter"/>
</dbReference>
<comment type="miscellaneous">
    <text evidence="7">In eukaryotes there are cytoplasmic, mitochondrial and chloroplastic isozymes.</text>
</comment>
<dbReference type="GO" id="GO:0005829">
    <property type="term" value="C:cytosol"/>
    <property type="evidence" value="ECO:0007669"/>
    <property type="project" value="TreeGrafter"/>
</dbReference>
<evidence type="ECO:0000313" key="9">
    <source>
        <dbReference type="EMBL" id="KAJ1966377.1"/>
    </source>
</evidence>
<proteinExistence type="inferred from homology"/>
<comment type="cofactor">
    <cofactor evidence="1">
        <name>pyridoxal 5'-phosphate</name>
        <dbReference type="ChEBI" id="CHEBI:597326"/>
    </cofactor>
</comment>
<evidence type="ECO:0000313" key="10">
    <source>
        <dbReference type="Proteomes" id="UP001150925"/>
    </source>
</evidence>
<comment type="similarity">
    <text evidence="2">Belongs to the class-I pyridoxal-phosphate-dependent aminotransferase family.</text>
</comment>
<keyword evidence="6" id="KW-0663">Pyridoxal phosphate</keyword>
<dbReference type="InterPro" id="IPR000796">
    <property type="entry name" value="Asp_trans"/>
</dbReference>
<reference evidence="9" key="1">
    <citation type="submission" date="2022-07" db="EMBL/GenBank/DDBJ databases">
        <title>Phylogenomic reconstructions and comparative analyses of Kickxellomycotina fungi.</title>
        <authorList>
            <person name="Reynolds N.K."/>
            <person name="Stajich J.E."/>
            <person name="Barry K."/>
            <person name="Grigoriev I.V."/>
            <person name="Crous P."/>
            <person name="Smith M.E."/>
        </authorList>
    </citation>
    <scope>NUCLEOTIDE SEQUENCE</scope>
    <source>
        <strain evidence="9">RSA 1196</strain>
    </source>
</reference>
<dbReference type="InterPro" id="IPR015424">
    <property type="entry name" value="PyrdxlP-dep_Trfase"/>
</dbReference>
<dbReference type="Pfam" id="PF00155">
    <property type="entry name" value="Aminotran_1_2"/>
    <property type="match status" value="1"/>
</dbReference>
<evidence type="ECO:0000256" key="7">
    <source>
        <dbReference type="RuleBase" id="RU000480"/>
    </source>
</evidence>
<dbReference type="PRINTS" id="PR00799">
    <property type="entry name" value="TRANSAMINASE"/>
</dbReference>
<dbReference type="InterPro" id="IPR015421">
    <property type="entry name" value="PyrdxlP-dep_Trfase_major"/>
</dbReference>
<dbReference type="EC" id="2.6.1.1" evidence="7"/>
<dbReference type="CDD" id="cd00609">
    <property type="entry name" value="AAT_like"/>
    <property type="match status" value="1"/>
</dbReference>
<dbReference type="PANTHER" id="PTHR11879">
    <property type="entry name" value="ASPARTATE AMINOTRANSFERASE"/>
    <property type="match status" value="1"/>
</dbReference>
<dbReference type="PROSITE" id="PS00105">
    <property type="entry name" value="AA_TRANSFER_CLASS_1"/>
    <property type="match status" value="1"/>
</dbReference>
<dbReference type="OrthoDB" id="6752799at2759"/>
<gene>
    <name evidence="9" type="primary">aat2</name>
    <name evidence="9" type="ORF">IWQ62_002436</name>
</gene>
<feature type="domain" description="Aminotransferase class I/classII large" evidence="8">
    <location>
        <begin position="30"/>
        <end position="397"/>
    </location>
</feature>
<dbReference type="SUPFAM" id="SSF53383">
    <property type="entry name" value="PLP-dependent transferases"/>
    <property type="match status" value="1"/>
</dbReference>
<evidence type="ECO:0000256" key="6">
    <source>
        <dbReference type="ARBA" id="ARBA00022898"/>
    </source>
</evidence>
<dbReference type="NCBIfam" id="NF006719">
    <property type="entry name" value="PRK09257.1"/>
    <property type="match status" value="1"/>
</dbReference>
<protein>
    <recommendedName>
        <fullName evidence="7">Aspartate aminotransferase</fullName>
        <ecNumber evidence="7">2.6.1.1</ecNumber>
    </recommendedName>
</protein>
<evidence type="ECO:0000256" key="4">
    <source>
        <dbReference type="ARBA" id="ARBA00022576"/>
    </source>
</evidence>
<dbReference type="InterPro" id="IPR015422">
    <property type="entry name" value="PyrdxlP-dep_Trfase_small"/>
</dbReference>
<sequence length="404" mass="44751">MAQVFSNVPLAPPDAILNLSTLYKADESTQKVDLGVGAYRDNEGKPWVLPVVRKAEEIIFQNRPEHEYLPIGGLASFTSSAATLLLGKDNVAFKENRVVSFQTISGTGANYLGARFLAKFKPQDTLVLLSQPTWANHQNIFNTAGFTTQNYRYYDPSTLGLDLQGMLQSLGDAPNGSIVVLHACAHNPTGVDPTQDQWQQIADVMQAKGHFPFFDCAYQGFASGDLDRDAFAIRYFVQRGFECSVAQSFAKNLGLYGERVGCYHVITKTEQSANHVRSQVARTSRAIISNPPLYGARVASTVLNTPELMAEWRDNLKFMAGRIITMRDELRQRLVQLGTPGNWDHIVNQIGMFSFTGLSPTQVEAIKTKHHIYMTSNGRISMAGLSTHNIDHVARAIDDVVRNH</sequence>
<dbReference type="Proteomes" id="UP001150925">
    <property type="component" value="Unassembled WGS sequence"/>
</dbReference>
<evidence type="ECO:0000256" key="3">
    <source>
        <dbReference type="ARBA" id="ARBA00011738"/>
    </source>
</evidence>
<dbReference type="GO" id="GO:0004069">
    <property type="term" value="F:L-aspartate:2-oxoglutarate aminotransferase activity"/>
    <property type="evidence" value="ECO:0007669"/>
    <property type="project" value="UniProtKB-EC"/>
</dbReference>
<accession>A0A9W8AQD3</accession>
<comment type="caution">
    <text evidence="9">The sequence shown here is derived from an EMBL/GenBank/DDBJ whole genome shotgun (WGS) entry which is preliminary data.</text>
</comment>
<comment type="subunit">
    <text evidence="3 7">Homodimer.</text>
</comment>
<dbReference type="PANTHER" id="PTHR11879:SF55">
    <property type="entry name" value="GLUTAMATE OXALOACETATE TRANSAMINASE 1, ISOFORM B"/>
    <property type="match status" value="1"/>
</dbReference>
<keyword evidence="5 7" id="KW-0808">Transferase</keyword>
<organism evidence="9 10">
    <name type="scientific">Dispira parvispora</name>
    <dbReference type="NCBI Taxonomy" id="1520584"/>
    <lineage>
        <taxon>Eukaryota</taxon>
        <taxon>Fungi</taxon>
        <taxon>Fungi incertae sedis</taxon>
        <taxon>Zoopagomycota</taxon>
        <taxon>Kickxellomycotina</taxon>
        <taxon>Dimargaritomycetes</taxon>
        <taxon>Dimargaritales</taxon>
        <taxon>Dimargaritaceae</taxon>
        <taxon>Dispira</taxon>
    </lineage>
</organism>
<evidence type="ECO:0000256" key="1">
    <source>
        <dbReference type="ARBA" id="ARBA00001933"/>
    </source>
</evidence>
<dbReference type="InterPro" id="IPR004839">
    <property type="entry name" value="Aminotransferase_I/II_large"/>
</dbReference>
<evidence type="ECO:0000256" key="5">
    <source>
        <dbReference type="ARBA" id="ARBA00022679"/>
    </source>
</evidence>
<dbReference type="FunFam" id="3.90.1150.10:FF:000001">
    <property type="entry name" value="Aspartate aminotransferase"/>
    <property type="match status" value="1"/>
</dbReference>
<dbReference type="InterPro" id="IPR004838">
    <property type="entry name" value="NHTrfase_class1_PyrdxlP-BS"/>
</dbReference>
<dbReference type="Gene3D" id="3.40.640.10">
    <property type="entry name" value="Type I PLP-dependent aspartate aminotransferase-like (Major domain)"/>
    <property type="match status" value="1"/>
</dbReference>
<dbReference type="FunFam" id="3.40.640.10:FF:000064">
    <property type="entry name" value="Aspartate aminotransferase"/>
    <property type="match status" value="1"/>
</dbReference>
<evidence type="ECO:0000256" key="2">
    <source>
        <dbReference type="ARBA" id="ARBA00007441"/>
    </source>
</evidence>
<dbReference type="EMBL" id="JANBPY010000517">
    <property type="protein sequence ID" value="KAJ1966377.1"/>
    <property type="molecule type" value="Genomic_DNA"/>
</dbReference>
<dbReference type="AlphaFoldDB" id="A0A9W8AQD3"/>
<evidence type="ECO:0000259" key="8">
    <source>
        <dbReference type="Pfam" id="PF00155"/>
    </source>
</evidence>
<keyword evidence="10" id="KW-1185">Reference proteome</keyword>
<comment type="catalytic activity">
    <reaction evidence="7">
        <text>L-aspartate + 2-oxoglutarate = oxaloacetate + L-glutamate</text>
        <dbReference type="Rhea" id="RHEA:21824"/>
        <dbReference type="ChEBI" id="CHEBI:16452"/>
        <dbReference type="ChEBI" id="CHEBI:16810"/>
        <dbReference type="ChEBI" id="CHEBI:29985"/>
        <dbReference type="ChEBI" id="CHEBI:29991"/>
        <dbReference type="EC" id="2.6.1.1"/>
    </reaction>
</comment>
<keyword evidence="4 7" id="KW-0032">Aminotransferase</keyword>
<dbReference type="GO" id="GO:0030170">
    <property type="term" value="F:pyridoxal phosphate binding"/>
    <property type="evidence" value="ECO:0007669"/>
    <property type="project" value="InterPro"/>
</dbReference>